<proteinExistence type="predicted"/>
<dbReference type="HOGENOM" id="CLU_3171795_0_0_10"/>
<organism evidence="1 2">
    <name type="scientific">Alloprevotella tannerae ATCC 51259</name>
    <dbReference type="NCBI Taxonomy" id="626522"/>
    <lineage>
        <taxon>Bacteria</taxon>
        <taxon>Pseudomonadati</taxon>
        <taxon>Bacteroidota</taxon>
        <taxon>Bacteroidia</taxon>
        <taxon>Bacteroidales</taxon>
        <taxon>Prevotellaceae</taxon>
        <taxon>Alloprevotella</taxon>
    </lineage>
</organism>
<accession>C9LHZ4</accession>
<comment type="caution">
    <text evidence="1">The sequence shown here is derived from an EMBL/GenBank/DDBJ whole genome shotgun (WGS) entry which is preliminary data.</text>
</comment>
<keyword evidence="2" id="KW-1185">Reference proteome</keyword>
<evidence type="ECO:0000313" key="1">
    <source>
        <dbReference type="EMBL" id="EEX71110.1"/>
    </source>
</evidence>
<gene>
    <name evidence="1" type="ORF">GCWU000325_01848</name>
</gene>
<dbReference type="Proteomes" id="UP000003460">
    <property type="component" value="Unassembled WGS sequence"/>
</dbReference>
<evidence type="ECO:0000313" key="2">
    <source>
        <dbReference type="Proteomes" id="UP000003460"/>
    </source>
</evidence>
<sequence length="47" mass="5239">MFLLSLANAAQFYLFFVVRRLSNAKIELAAGIEEIFEGYAGASLVQR</sequence>
<dbReference type="AlphaFoldDB" id="C9LHZ4"/>
<dbReference type="EMBL" id="ACIJ02000022">
    <property type="protein sequence ID" value="EEX71110.1"/>
    <property type="molecule type" value="Genomic_DNA"/>
</dbReference>
<name>C9LHZ4_9BACT</name>
<protein>
    <submittedName>
        <fullName evidence="1">Uncharacterized protein</fullName>
    </submittedName>
</protein>
<reference evidence="1" key="1">
    <citation type="submission" date="2009-09" db="EMBL/GenBank/DDBJ databases">
        <authorList>
            <person name="Weinstock G."/>
            <person name="Sodergren E."/>
            <person name="Clifton S."/>
            <person name="Fulton L."/>
            <person name="Fulton B."/>
            <person name="Courtney L."/>
            <person name="Fronick C."/>
            <person name="Harrison M."/>
            <person name="Strong C."/>
            <person name="Farmer C."/>
            <person name="Delahaunty K."/>
            <person name="Markovic C."/>
            <person name="Hall O."/>
            <person name="Minx P."/>
            <person name="Tomlinson C."/>
            <person name="Mitreva M."/>
            <person name="Nelson J."/>
            <person name="Hou S."/>
            <person name="Wollam A."/>
            <person name="Pepin K.H."/>
            <person name="Johnson M."/>
            <person name="Bhonagiri V."/>
            <person name="Nash W.E."/>
            <person name="Warren W."/>
            <person name="Chinwalla A."/>
            <person name="Mardis E.R."/>
            <person name="Wilson R.K."/>
        </authorList>
    </citation>
    <scope>NUCLEOTIDE SEQUENCE [LARGE SCALE GENOMIC DNA]</scope>
    <source>
        <strain evidence="1">ATCC 51259</strain>
    </source>
</reference>